<dbReference type="PANTHER" id="PTHR42976">
    <property type="entry name" value="BIFUNCTIONAL CHITINASE/LYSOZYME-RELATED"/>
    <property type="match status" value="1"/>
</dbReference>
<proteinExistence type="predicted"/>
<dbReference type="Gene3D" id="3.20.20.80">
    <property type="entry name" value="Glycosidases"/>
    <property type="match status" value="1"/>
</dbReference>
<evidence type="ECO:0000256" key="1">
    <source>
        <dbReference type="ARBA" id="ARBA00022801"/>
    </source>
</evidence>
<keyword evidence="2" id="KW-0732">Signal</keyword>
<feature type="domain" description="GH18" evidence="3">
    <location>
        <begin position="40"/>
        <end position="330"/>
    </location>
</feature>
<keyword evidence="5" id="KW-1185">Reference proteome</keyword>
<dbReference type="InterPro" id="IPR003305">
    <property type="entry name" value="CenC_carb-bd"/>
</dbReference>
<dbReference type="Gene3D" id="2.60.120.260">
    <property type="entry name" value="Galactose-binding domain-like"/>
    <property type="match status" value="1"/>
</dbReference>
<dbReference type="InterPro" id="IPR001223">
    <property type="entry name" value="Glyco_hydro18_cat"/>
</dbReference>
<protein>
    <submittedName>
        <fullName evidence="4">Glycosyl hydrolase family 18 protein</fullName>
    </submittedName>
</protein>
<feature type="chain" id="PRO_5047538515" evidence="2">
    <location>
        <begin position="34"/>
        <end position="583"/>
    </location>
</feature>
<dbReference type="InterPro" id="IPR052750">
    <property type="entry name" value="GH18_Chitinase"/>
</dbReference>
<dbReference type="SUPFAM" id="SSF51445">
    <property type="entry name" value="(Trans)glycosidases"/>
    <property type="match status" value="1"/>
</dbReference>
<gene>
    <name evidence="4" type="ORF">ACFHYQ_05945</name>
</gene>
<dbReference type="Proteomes" id="UP001589870">
    <property type="component" value="Unassembled WGS sequence"/>
</dbReference>
<feature type="signal peptide" evidence="2">
    <location>
        <begin position="1"/>
        <end position="33"/>
    </location>
</feature>
<comment type="caution">
    <text evidence="4">The sequence shown here is derived from an EMBL/GenBank/DDBJ whole genome shotgun (WGS) entry which is preliminary data.</text>
</comment>
<dbReference type="CDD" id="cd06543">
    <property type="entry name" value="GH18_PF-ChiA-like"/>
    <property type="match status" value="1"/>
</dbReference>
<evidence type="ECO:0000313" key="5">
    <source>
        <dbReference type="Proteomes" id="UP001589870"/>
    </source>
</evidence>
<accession>A0ABV6U047</accession>
<keyword evidence="1 4" id="KW-0378">Hydrolase</keyword>
<dbReference type="Pfam" id="PF02018">
    <property type="entry name" value="CBM_4_9"/>
    <property type="match status" value="1"/>
</dbReference>
<evidence type="ECO:0000259" key="3">
    <source>
        <dbReference type="PROSITE" id="PS51910"/>
    </source>
</evidence>
<dbReference type="Gene3D" id="2.60.40.10">
    <property type="entry name" value="Immunoglobulins"/>
    <property type="match status" value="1"/>
</dbReference>
<evidence type="ECO:0000313" key="4">
    <source>
        <dbReference type="EMBL" id="MFC0861837.1"/>
    </source>
</evidence>
<name>A0ABV6U047_9ACTN</name>
<sequence>MRPRTLLRAATALIVTAAAALGLTAIHTTTAQAAATLPAHVFAPYFEAWTGEDPATLSQQSGAKYLTMAFLQTATRGSCTAYWNGDSSMPIASTTFGDSITRIRNAGGDVIPSFGGYTATNTGTEIADSCTNVNSIAAVFQSVINTYGVTRIDLDIEDNSLNNSAGIDRRNKAIKLTQDWAAANGKTIQFSYTLPTTTHGLADSGLAVLRNAKTNNAKIDVVNIMTFDYYDGASHNMATDTQTAATGLHGQLASLYPDKTSDQIWNMIGVTEMIGIDDYGPAETFRTEDAAPVLNWATDKGIAMISFWALQRDNGDCPGTGGSDSCSGIEQSTWFFSQAFAPFSGDGGQPPAEDDFSIAVSPASGSVDPGETTTATVSTAVTNGDAQTVDLTTAGAPAGVTATFSPATVTAGDSSTLTVATTSATRPGTYSITVTGTAPAATHSTTFKLTINGSPGGDTIGNPGFESGGLSPWVCQSGSTVVGSPAHSGSHALRVAPTLSQTGQCTQSVTLEPNHKYTLKAWVQGNFAFLGVSGGATGSNWTSSGGWQELSLSFTTGSSGTVTVSITGWYGQGDVYADDFSIT</sequence>
<dbReference type="PANTHER" id="PTHR42976:SF1">
    <property type="entry name" value="GH18 DOMAIN-CONTAINING PROTEIN-RELATED"/>
    <property type="match status" value="1"/>
</dbReference>
<dbReference type="GO" id="GO:0016787">
    <property type="term" value="F:hydrolase activity"/>
    <property type="evidence" value="ECO:0007669"/>
    <property type="project" value="UniProtKB-KW"/>
</dbReference>
<reference evidence="4 5" key="1">
    <citation type="submission" date="2024-09" db="EMBL/GenBank/DDBJ databases">
        <authorList>
            <person name="Sun Q."/>
            <person name="Mori K."/>
        </authorList>
    </citation>
    <scope>NUCLEOTIDE SEQUENCE [LARGE SCALE GENOMIC DNA]</scope>
    <source>
        <strain evidence="4 5">TBRC 1851</strain>
    </source>
</reference>
<dbReference type="InterPro" id="IPR013783">
    <property type="entry name" value="Ig-like_fold"/>
</dbReference>
<dbReference type="PROSITE" id="PS51910">
    <property type="entry name" value="GH18_2"/>
    <property type="match status" value="1"/>
</dbReference>
<dbReference type="SUPFAM" id="SSF49785">
    <property type="entry name" value="Galactose-binding domain-like"/>
    <property type="match status" value="1"/>
</dbReference>
<dbReference type="Pfam" id="PF00704">
    <property type="entry name" value="Glyco_hydro_18"/>
    <property type="match status" value="1"/>
</dbReference>
<dbReference type="RefSeq" id="WP_394300056.1">
    <property type="nucleotide sequence ID" value="NZ_JBHMQT010000006.1"/>
</dbReference>
<dbReference type="InterPro" id="IPR017853">
    <property type="entry name" value="GH"/>
</dbReference>
<dbReference type="EMBL" id="JBHMQT010000006">
    <property type="protein sequence ID" value="MFC0861837.1"/>
    <property type="molecule type" value="Genomic_DNA"/>
</dbReference>
<evidence type="ECO:0000256" key="2">
    <source>
        <dbReference type="SAM" id="SignalP"/>
    </source>
</evidence>
<organism evidence="4 5">
    <name type="scientific">Sphaerimonospora cavernae</name>
    <dbReference type="NCBI Taxonomy" id="1740611"/>
    <lineage>
        <taxon>Bacteria</taxon>
        <taxon>Bacillati</taxon>
        <taxon>Actinomycetota</taxon>
        <taxon>Actinomycetes</taxon>
        <taxon>Streptosporangiales</taxon>
        <taxon>Streptosporangiaceae</taxon>
        <taxon>Sphaerimonospora</taxon>
    </lineage>
</organism>
<dbReference type="InterPro" id="IPR008979">
    <property type="entry name" value="Galactose-bd-like_sf"/>
</dbReference>